<feature type="binding site" evidence="1">
    <location>
        <position position="182"/>
    </location>
    <ligand>
        <name>Zn(2+)</name>
        <dbReference type="ChEBI" id="CHEBI:29105"/>
        <note>catalytic</note>
    </ligand>
</feature>
<comment type="caution">
    <text evidence="1">Lacks conserved residue(s) required for the propagation of feature annotation.</text>
</comment>
<keyword evidence="1" id="KW-0479">Metal-binding</keyword>
<feature type="active site" evidence="1">
    <location>
        <position position="183"/>
    </location>
</feature>
<evidence type="ECO:0000313" key="3">
    <source>
        <dbReference type="EMBL" id="PSR54971.1"/>
    </source>
</evidence>
<dbReference type="Proteomes" id="UP000240357">
    <property type="component" value="Unassembled WGS sequence"/>
</dbReference>
<dbReference type="PROSITE" id="PS51864">
    <property type="entry name" value="ASTACIN"/>
    <property type="match status" value="1"/>
</dbReference>
<dbReference type="SMART" id="SM00235">
    <property type="entry name" value="ZnMc"/>
    <property type="match status" value="1"/>
</dbReference>
<evidence type="ECO:0000313" key="4">
    <source>
        <dbReference type="Proteomes" id="UP000240357"/>
    </source>
</evidence>
<dbReference type="SUPFAM" id="SSF55486">
    <property type="entry name" value="Metalloproteases ('zincins'), catalytic domain"/>
    <property type="match status" value="1"/>
</dbReference>
<keyword evidence="4" id="KW-1185">Reference proteome</keyword>
<dbReference type="Gene3D" id="3.40.390.10">
    <property type="entry name" value="Collagenase (Catalytic Domain)"/>
    <property type="match status" value="1"/>
</dbReference>
<dbReference type="PRINTS" id="PR00480">
    <property type="entry name" value="ASTACIN"/>
</dbReference>
<feature type="binding site" evidence="1">
    <location>
        <position position="186"/>
    </location>
    <ligand>
        <name>Zn(2+)</name>
        <dbReference type="ChEBI" id="CHEBI:29105"/>
        <note>catalytic</note>
    </ligand>
</feature>
<keyword evidence="1" id="KW-0378">Hydrolase</keyword>
<dbReference type="GO" id="GO:0006508">
    <property type="term" value="P:proteolysis"/>
    <property type="evidence" value="ECO:0007669"/>
    <property type="project" value="UniProtKB-KW"/>
</dbReference>
<dbReference type="InterPro" id="IPR006026">
    <property type="entry name" value="Peptidase_Metallo"/>
</dbReference>
<dbReference type="PANTHER" id="PTHR10127:SF850">
    <property type="entry name" value="METALLOENDOPEPTIDASE"/>
    <property type="match status" value="1"/>
</dbReference>
<keyword evidence="1" id="KW-0862">Zinc</keyword>
<feature type="domain" description="Peptidase M12A" evidence="2">
    <location>
        <begin position="95"/>
        <end position="283"/>
    </location>
</feature>
<evidence type="ECO:0000256" key="1">
    <source>
        <dbReference type="PROSITE-ProRule" id="PRU01211"/>
    </source>
</evidence>
<dbReference type="PANTHER" id="PTHR10127">
    <property type="entry name" value="DISCOIDIN, CUB, EGF, LAMININ , AND ZINC METALLOPROTEASE DOMAIN CONTAINING"/>
    <property type="match status" value="1"/>
</dbReference>
<accession>A0A2T2YHJ2</accession>
<dbReference type="PROSITE" id="PS51257">
    <property type="entry name" value="PROKAR_LIPOPROTEIN"/>
    <property type="match status" value="1"/>
</dbReference>
<dbReference type="AlphaFoldDB" id="A0A2T2YHJ2"/>
<feature type="binding site" evidence="1">
    <location>
        <position position="192"/>
    </location>
    <ligand>
        <name>Zn(2+)</name>
        <dbReference type="ChEBI" id="CHEBI:29105"/>
        <note>catalytic</note>
    </ligand>
</feature>
<protein>
    <recommendedName>
        <fullName evidence="2">Peptidase M12A domain-containing protein</fullName>
    </recommendedName>
</protein>
<reference evidence="3 4" key="1">
    <citation type="submission" date="2018-03" db="EMBL/GenBank/DDBJ databases">
        <title>Adhaeribacter sp. HMF7605 Genome sequencing and assembly.</title>
        <authorList>
            <person name="Kang H."/>
            <person name="Kang J."/>
            <person name="Cha I."/>
            <person name="Kim H."/>
            <person name="Joh K."/>
        </authorList>
    </citation>
    <scope>NUCLEOTIDE SEQUENCE [LARGE SCALE GENOMIC DNA]</scope>
    <source>
        <strain evidence="3 4">HMF7605</strain>
    </source>
</reference>
<dbReference type="InterPro" id="IPR034035">
    <property type="entry name" value="Astacin-like_dom"/>
</dbReference>
<dbReference type="CDD" id="cd04280">
    <property type="entry name" value="ZnMc_astacin_like"/>
    <property type="match status" value="1"/>
</dbReference>
<dbReference type="InterPro" id="IPR024079">
    <property type="entry name" value="MetalloPept_cat_dom_sf"/>
</dbReference>
<comment type="caution">
    <text evidence="3">The sequence shown here is derived from an EMBL/GenBank/DDBJ whole genome shotgun (WGS) entry which is preliminary data.</text>
</comment>
<evidence type="ECO:0000259" key="2">
    <source>
        <dbReference type="PROSITE" id="PS51864"/>
    </source>
</evidence>
<dbReference type="InterPro" id="IPR001506">
    <property type="entry name" value="Peptidase_M12A"/>
</dbReference>
<gene>
    <name evidence="3" type="ORF">AHMF7605_16405</name>
</gene>
<dbReference type="RefSeq" id="WP_106931147.1">
    <property type="nucleotide sequence ID" value="NZ_PYFT01000001.1"/>
</dbReference>
<dbReference type="Pfam" id="PF01400">
    <property type="entry name" value="Astacin"/>
    <property type="match status" value="1"/>
</dbReference>
<comment type="cofactor">
    <cofactor evidence="1">
        <name>Zn(2+)</name>
        <dbReference type="ChEBI" id="CHEBI:29105"/>
    </cofactor>
    <text evidence="1">Binds 1 zinc ion per subunit.</text>
</comment>
<organism evidence="3 4">
    <name type="scientific">Adhaeribacter arboris</name>
    <dbReference type="NCBI Taxonomy" id="2072846"/>
    <lineage>
        <taxon>Bacteria</taxon>
        <taxon>Pseudomonadati</taxon>
        <taxon>Bacteroidota</taxon>
        <taxon>Cytophagia</taxon>
        <taxon>Cytophagales</taxon>
        <taxon>Hymenobacteraceae</taxon>
        <taxon>Adhaeribacter</taxon>
    </lineage>
</organism>
<dbReference type="GO" id="GO:0004222">
    <property type="term" value="F:metalloendopeptidase activity"/>
    <property type="evidence" value="ECO:0007669"/>
    <property type="project" value="UniProtKB-UniRule"/>
</dbReference>
<keyword evidence="1" id="KW-0482">Metalloprotease</keyword>
<dbReference type="OrthoDB" id="8455098at2"/>
<dbReference type="GO" id="GO:0008270">
    <property type="term" value="F:zinc ion binding"/>
    <property type="evidence" value="ECO:0007669"/>
    <property type="project" value="UniProtKB-UniRule"/>
</dbReference>
<proteinExistence type="predicted"/>
<keyword evidence="1" id="KW-0645">Protease</keyword>
<dbReference type="EMBL" id="PYFT01000001">
    <property type="protein sequence ID" value="PSR54971.1"/>
    <property type="molecule type" value="Genomic_DNA"/>
</dbReference>
<sequence>MKIHYLPLWATGLILASSLLSSCEKELEPTKPAPPVDTSKSDSIGIVKQGTFKGMPITYREIKGKAIWEGDILLSAEDLAPVKSPEIPNGRVGGAGLANKDYRWQNWKVPYVIGPNLNNEVINKAIHHWEDNTPLEFVPRTNEKDYIQFTKSNDGNNSFIGRKGGMQVINLEDIGSQAVITHEIGHAVGLFHEHNRRDRDTYISIHWDNIQPDKREQFNRWPLGQGFDYGPFDYNSVMMYPSHAFSQNGQPSITRKDGLTYVAGASLSPTDVRTVISMYSNLYIIRKGVLYSVNPKDGSSVNLGAGWSGAAKTLAEDDRYIWGMQGRNLWKVDRFNGAYEKVGNGYWENPVGVTGKDPQGNLYAQQGTKLWKIDKFGNHAPVGGWGSIADWSGTTAIYYHKNALYVVWKDILYKVNTTTGQVEKKYAGVTWYDVKGIAAVHGNSDKMYVMRKNALFQVNTVTGAILGGENFTDVKAMTGVAGYLYIVSGANLIKMDEFSNKQILSKLYGFTEAMGATRNPKLIDLQ</sequence>
<name>A0A2T2YHJ2_9BACT</name>